<dbReference type="InterPro" id="IPR032466">
    <property type="entry name" value="Metal_Hydrolase"/>
</dbReference>
<dbReference type="InterPro" id="IPR011059">
    <property type="entry name" value="Metal-dep_hydrolase_composite"/>
</dbReference>
<dbReference type="Gene3D" id="3.10.310.70">
    <property type="match status" value="1"/>
</dbReference>
<keyword evidence="3" id="KW-1185">Reference proteome</keyword>
<dbReference type="Gene3D" id="3.20.20.140">
    <property type="entry name" value="Metal-dependent hydrolases"/>
    <property type="match status" value="1"/>
</dbReference>
<dbReference type="RefSeq" id="WP_379569568.1">
    <property type="nucleotide sequence ID" value="NZ_JBHUFV010000005.1"/>
</dbReference>
<dbReference type="Gene3D" id="2.30.40.10">
    <property type="entry name" value="Urease, subunit C, domain 1"/>
    <property type="match status" value="1"/>
</dbReference>
<dbReference type="SUPFAM" id="SSF51556">
    <property type="entry name" value="Metallo-dependent hydrolases"/>
    <property type="match status" value="1"/>
</dbReference>
<dbReference type="EC" id="3.5.-.-" evidence="2"/>
<dbReference type="InterPro" id="IPR013108">
    <property type="entry name" value="Amidohydro_3"/>
</dbReference>
<feature type="domain" description="Amidohydrolase 3" evidence="1">
    <location>
        <begin position="37"/>
        <end position="526"/>
    </location>
</feature>
<dbReference type="InterPro" id="IPR033932">
    <property type="entry name" value="YtcJ-like"/>
</dbReference>
<gene>
    <name evidence="2" type="ORF">ACFSKW_04910</name>
</gene>
<accession>A0ABW4SNY1</accession>
<dbReference type="Proteomes" id="UP001597368">
    <property type="component" value="Unassembled WGS sequence"/>
</dbReference>
<protein>
    <submittedName>
        <fullName evidence="2">Amidohydrolase</fullName>
        <ecNumber evidence="2">3.5.-.-</ecNumber>
    </submittedName>
</protein>
<dbReference type="Pfam" id="PF07969">
    <property type="entry name" value="Amidohydro_3"/>
    <property type="match status" value="1"/>
</dbReference>
<dbReference type="PANTHER" id="PTHR22642:SF2">
    <property type="entry name" value="PROTEIN LONG AFTER FAR-RED 3"/>
    <property type="match status" value="1"/>
</dbReference>
<dbReference type="GO" id="GO:0016787">
    <property type="term" value="F:hydrolase activity"/>
    <property type="evidence" value="ECO:0007669"/>
    <property type="project" value="UniProtKB-KW"/>
</dbReference>
<evidence type="ECO:0000313" key="3">
    <source>
        <dbReference type="Proteomes" id="UP001597368"/>
    </source>
</evidence>
<dbReference type="SUPFAM" id="SSF51338">
    <property type="entry name" value="Composite domain of metallo-dependent hydrolases"/>
    <property type="match status" value="1"/>
</dbReference>
<proteinExistence type="predicted"/>
<dbReference type="PANTHER" id="PTHR22642">
    <property type="entry name" value="IMIDAZOLONEPROPIONASE"/>
    <property type="match status" value="1"/>
</dbReference>
<organism evidence="2 3">
    <name type="scientific">Nonomuraea mangrovi</name>
    <dbReference type="NCBI Taxonomy" id="2316207"/>
    <lineage>
        <taxon>Bacteria</taxon>
        <taxon>Bacillati</taxon>
        <taxon>Actinomycetota</taxon>
        <taxon>Actinomycetes</taxon>
        <taxon>Streptosporangiales</taxon>
        <taxon>Streptosporangiaceae</taxon>
        <taxon>Nonomuraea</taxon>
    </lineage>
</organism>
<reference evidence="3" key="1">
    <citation type="journal article" date="2019" name="Int. J. Syst. Evol. Microbiol.">
        <title>The Global Catalogue of Microorganisms (GCM) 10K type strain sequencing project: providing services to taxonomists for standard genome sequencing and annotation.</title>
        <authorList>
            <consortium name="The Broad Institute Genomics Platform"/>
            <consortium name="The Broad Institute Genome Sequencing Center for Infectious Disease"/>
            <person name="Wu L."/>
            <person name="Ma J."/>
        </authorList>
    </citation>
    <scope>NUCLEOTIDE SEQUENCE [LARGE SCALE GENOMIC DNA]</scope>
    <source>
        <strain evidence="3">ICMP 6774ER</strain>
    </source>
</reference>
<evidence type="ECO:0000259" key="1">
    <source>
        <dbReference type="Pfam" id="PF07969"/>
    </source>
</evidence>
<evidence type="ECO:0000313" key="2">
    <source>
        <dbReference type="EMBL" id="MFD1930816.1"/>
    </source>
</evidence>
<sequence>MPDLLFTNGTVWTGSGFTGELAVSGGRIADRVTDATVIDLEGGFLMPSFGDGHAHPLFGGLEAQGPQIKGRTTVEEIVAEVARYAADNPALEWIVGGSYDPTIVPGGEFDARWLDAVVSDRPVVLRAYDYHTVWCNTAALERAGIGPSTPDPRLGWIVRRPDGTPRGTLREWHACDLVLDLVPAKSLDELVEGLAAAGEAMASAGITWVQDAWVEPYMVEAYLEAARRGRLGFRANLGLRADPDGWTSQRALFPALRARVEDHQVRQAGPRLVTANTVKFFADGVIEGGTAAMLEPYVDAPHSCGMPVWDPAALAEAVAAFDADGFQVHIHAIGDSGIRAALDAIERAVRENPAWDRRPVIAHTQLVAAADLPRFAELGVIANFEPLWAQLDPLQTELTVPRLGPDRADLQYPMETLRVLGTPLSFGSDWPVSSQQPLLGIQIATTRQTVDGTPPWTPGERLSLEDALGAYTSGVAYQAFGEGDRGTLEVGKAADLVWLSADPREAPPLELRHIEIRGTWLEGRRTH</sequence>
<dbReference type="EMBL" id="JBHUFV010000005">
    <property type="protein sequence ID" value="MFD1930816.1"/>
    <property type="molecule type" value="Genomic_DNA"/>
</dbReference>
<name>A0ABW4SNY1_9ACTN</name>
<comment type="caution">
    <text evidence="2">The sequence shown here is derived from an EMBL/GenBank/DDBJ whole genome shotgun (WGS) entry which is preliminary data.</text>
</comment>
<dbReference type="CDD" id="cd01300">
    <property type="entry name" value="YtcJ_like"/>
    <property type="match status" value="1"/>
</dbReference>
<keyword evidence="2" id="KW-0378">Hydrolase</keyword>